<evidence type="ECO:0008006" key="3">
    <source>
        <dbReference type="Google" id="ProtNLM"/>
    </source>
</evidence>
<protein>
    <recommendedName>
        <fullName evidence="3">Cupin domain-containing protein</fullName>
    </recommendedName>
</protein>
<dbReference type="OrthoDB" id="72027at2"/>
<accession>A0A2P8D762</accession>
<sequence>MIPDNPTLPVPLAGFRTKTDEQNREYAEVIATLPQYASEKALHTYPLQTACIEAIDGTLGIMLPDRRVVIRPGQRFQIPPNTSHAFYNADETEVKFREMLKPALHTPWLFDEISAAAKRNRPGIVAFFEKAYILSQVKSEYYQSGIPVFIQKHIYPVLARVGKLLGWVRHVAPRF</sequence>
<dbReference type="RefSeq" id="WP_146146683.1">
    <property type="nucleotide sequence ID" value="NZ_PYGD01000002.1"/>
</dbReference>
<gene>
    <name evidence="1" type="ORF">B0I18_10235</name>
</gene>
<evidence type="ECO:0000313" key="2">
    <source>
        <dbReference type="Proteomes" id="UP000240572"/>
    </source>
</evidence>
<comment type="caution">
    <text evidence="1">The sequence shown here is derived from an EMBL/GenBank/DDBJ whole genome shotgun (WGS) entry which is preliminary data.</text>
</comment>
<dbReference type="CDD" id="cd02208">
    <property type="entry name" value="cupin_RmlC-like"/>
    <property type="match status" value="1"/>
</dbReference>
<dbReference type="EMBL" id="PYGD01000002">
    <property type="protein sequence ID" value="PSK93066.1"/>
    <property type="molecule type" value="Genomic_DNA"/>
</dbReference>
<dbReference type="AlphaFoldDB" id="A0A2P8D762"/>
<dbReference type="InterPro" id="IPR014710">
    <property type="entry name" value="RmlC-like_jellyroll"/>
</dbReference>
<keyword evidence="2" id="KW-1185">Reference proteome</keyword>
<dbReference type="Proteomes" id="UP000240572">
    <property type="component" value="Unassembled WGS sequence"/>
</dbReference>
<reference evidence="1 2" key="1">
    <citation type="submission" date="2018-03" db="EMBL/GenBank/DDBJ databases">
        <title>Genomic Encyclopedia of Type Strains, Phase III (KMG-III): the genomes of soil and plant-associated and newly described type strains.</title>
        <authorList>
            <person name="Whitman W."/>
        </authorList>
    </citation>
    <scope>NUCLEOTIDE SEQUENCE [LARGE SCALE GENOMIC DNA]</scope>
    <source>
        <strain evidence="1 2">CGMCC 1.12700</strain>
    </source>
</reference>
<dbReference type="SUPFAM" id="SSF51182">
    <property type="entry name" value="RmlC-like cupins"/>
    <property type="match status" value="1"/>
</dbReference>
<proteinExistence type="predicted"/>
<dbReference type="Gene3D" id="2.60.120.10">
    <property type="entry name" value="Jelly Rolls"/>
    <property type="match status" value="1"/>
</dbReference>
<organism evidence="1 2">
    <name type="scientific">Taibaiella chishuiensis</name>
    <dbReference type="NCBI Taxonomy" id="1434707"/>
    <lineage>
        <taxon>Bacteria</taxon>
        <taxon>Pseudomonadati</taxon>
        <taxon>Bacteroidota</taxon>
        <taxon>Chitinophagia</taxon>
        <taxon>Chitinophagales</taxon>
        <taxon>Chitinophagaceae</taxon>
        <taxon>Taibaiella</taxon>
    </lineage>
</organism>
<dbReference type="InterPro" id="IPR011051">
    <property type="entry name" value="RmlC_Cupin_sf"/>
</dbReference>
<evidence type="ECO:0000313" key="1">
    <source>
        <dbReference type="EMBL" id="PSK93066.1"/>
    </source>
</evidence>
<name>A0A2P8D762_9BACT</name>